<comment type="caution">
    <text evidence="1">The sequence shown here is derived from an EMBL/GenBank/DDBJ whole genome shotgun (WGS) entry which is preliminary data.</text>
</comment>
<dbReference type="AlphaFoldDB" id="A0A401GIE4"/>
<sequence>MTAKRFRRSFVVTNVSFDDCRCPCRYLCWDGFGASTAGQREQSPGKLLQTLCEANSCGSNAPRKPKLSLFRLSLSLCIRKTLKNTK</sequence>
<dbReference type="Proteomes" id="UP000287166">
    <property type="component" value="Unassembled WGS sequence"/>
</dbReference>
<dbReference type="GeneID" id="38778873"/>
<proteinExistence type="predicted"/>
<evidence type="ECO:0000313" key="1">
    <source>
        <dbReference type="EMBL" id="GBE81956.1"/>
    </source>
</evidence>
<organism evidence="1 2">
    <name type="scientific">Sparassis crispa</name>
    <dbReference type="NCBI Taxonomy" id="139825"/>
    <lineage>
        <taxon>Eukaryota</taxon>
        <taxon>Fungi</taxon>
        <taxon>Dikarya</taxon>
        <taxon>Basidiomycota</taxon>
        <taxon>Agaricomycotina</taxon>
        <taxon>Agaricomycetes</taxon>
        <taxon>Polyporales</taxon>
        <taxon>Sparassidaceae</taxon>
        <taxon>Sparassis</taxon>
    </lineage>
</organism>
<evidence type="ECO:0000313" key="2">
    <source>
        <dbReference type="Proteomes" id="UP000287166"/>
    </source>
</evidence>
<protein>
    <submittedName>
        <fullName evidence="1">Uncharacterized protein</fullName>
    </submittedName>
</protein>
<dbReference type="RefSeq" id="XP_027612869.1">
    <property type="nucleotide sequence ID" value="XM_027757068.1"/>
</dbReference>
<keyword evidence="2" id="KW-1185">Reference proteome</keyword>
<name>A0A401GIE4_9APHY</name>
<reference evidence="1 2" key="1">
    <citation type="journal article" date="2018" name="Sci. Rep.">
        <title>Genome sequence of the cauliflower mushroom Sparassis crispa (Hanabiratake) and its association with beneficial usage.</title>
        <authorList>
            <person name="Kiyama R."/>
            <person name="Furutani Y."/>
            <person name="Kawaguchi K."/>
            <person name="Nakanishi T."/>
        </authorList>
    </citation>
    <scope>NUCLEOTIDE SEQUENCE [LARGE SCALE GENOMIC DNA]</scope>
</reference>
<dbReference type="EMBL" id="BFAD01000004">
    <property type="protein sequence ID" value="GBE81956.1"/>
    <property type="molecule type" value="Genomic_DNA"/>
</dbReference>
<accession>A0A401GIE4</accession>
<dbReference type="InParanoid" id="A0A401GIE4"/>
<gene>
    <name evidence="1" type="ORF">SCP_0403320</name>
</gene>